<keyword evidence="1" id="KW-0723">Serine/threonine-protein kinase</keyword>
<evidence type="ECO:0000256" key="1">
    <source>
        <dbReference type="ARBA" id="ARBA00022527"/>
    </source>
</evidence>
<protein>
    <recommendedName>
        <fullName evidence="7">Pyruvate, phosphate dikinase regulatory protein</fullName>
    </recommendedName>
</protein>
<organism evidence="5 6">
    <name type="scientific">Granulicatella balaenopterae</name>
    <dbReference type="NCBI Taxonomy" id="137733"/>
    <lineage>
        <taxon>Bacteria</taxon>
        <taxon>Bacillati</taxon>
        <taxon>Bacillota</taxon>
        <taxon>Bacilli</taxon>
        <taxon>Lactobacillales</taxon>
        <taxon>Carnobacteriaceae</taxon>
        <taxon>Granulicatella</taxon>
    </lineage>
</organism>
<dbReference type="Proteomes" id="UP000198556">
    <property type="component" value="Unassembled WGS sequence"/>
</dbReference>
<name>A0A1H9N224_9LACT</name>
<dbReference type="InterPro" id="IPR005177">
    <property type="entry name" value="Kinase-pyrophosphorylase"/>
</dbReference>
<dbReference type="PANTHER" id="PTHR31756">
    <property type="entry name" value="PYRUVATE, PHOSPHATE DIKINASE REGULATORY PROTEIN 1, CHLOROPLASTIC"/>
    <property type="match status" value="1"/>
</dbReference>
<evidence type="ECO:0000313" key="6">
    <source>
        <dbReference type="Proteomes" id="UP000198556"/>
    </source>
</evidence>
<keyword evidence="4" id="KW-0418">Kinase</keyword>
<dbReference type="STRING" id="137733.SAMN05421767_13319"/>
<evidence type="ECO:0008006" key="7">
    <source>
        <dbReference type="Google" id="ProtNLM"/>
    </source>
</evidence>
<evidence type="ECO:0000256" key="4">
    <source>
        <dbReference type="ARBA" id="ARBA00022777"/>
    </source>
</evidence>
<evidence type="ECO:0000313" key="5">
    <source>
        <dbReference type="EMBL" id="SER29982.1"/>
    </source>
</evidence>
<evidence type="ECO:0000256" key="2">
    <source>
        <dbReference type="ARBA" id="ARBA00022679"/>
    </source>
</evidence>
<keyword evidence="3" id="KW-0547">Nucleotide-binding</keyword>
<dbReference type="AlphaFoldDB" id="A0A1H9N224"/>
<keyword evidence="6" id="KW-1185">Reference proteome</keyword>
<keyword evidence="2" id="KW-0808">Transferase</keyword>
<reference evidence="5 6" key="1">
    <citation type="submission" date="2016-10" db="EMBL/GenBank/DDBJ databases">
        <authorList>
            <person name="de Groot N.N."/>
        </authorList>
    </citation>
    <scope>NUCLEOTIDE SEQUENCE [LARGE SCALE GENOMIC DNA]</scope>
    <source>
        <strain evidence="5 6">DSM 15827</strain>
    </source>
</reference>
<dbReference type="RefSeq" id="WP_281242683.1">
    <property type="nucleotide sequence ID" value="NZ_FOGF01000033.1"/>
</dbReference>
<gene>
    <name evidence="5" type="ORF">SAMN05421767_13319</name>
</gene>
<sequence length="186" mass="21325">MCSSLDCLSPLVQAISEQLQEEPTERTREKYRLDDEYFKRIAAIEFAVKYDDGKDPRGFSESDVVLLGVSRTSKTPVSIYLAHKGYKASNLPLIPEVPLPKELYQVDAKKLIGLMVNPITIMKFRQSRLDALGMGPEVSYIEMDRIKEELRYQREVFCELGAKVIDVNHMSIEETAQKIIEHIEEQ</sequence>
<proteinExistence type="predicted"/>
<dbReference type="GO" id="GO:0004674">
    <property type="term" value="F:protein serine/threonine kinase activity"/>
    <property type="evidence" value="ECO:0007669"/>
    <property type="project" value="UniProtKB-KW"/>
</dbReference>
<evidence type="ECO:0000256" key="3">
    <source>
        <dbReference type="ARBA" id="ARBA00022741"/>
    </source>
</evidence>
<dbReference type="Pfam" id="PF03618">
    <property type="entry name" value="Kinase-PPPase"/>
    <property type="match status" value="1"/>
</dbReference>
<dbReference type="NCBIfam" id="NF003742">
    <property type="entry name" value="PRK05339.1"/>
    <property type="match status" value="1"/>
</dbReference>
<dbReference type="GO" id="GO:0005524">
    <property type="term" value="F:ATP binding"/>
    <property type="evidence" value="ECO:0007669"/>
    <property type="project" value="InterPro"/>
</dbReference>
<dbReference type="PANTHER" id="PTHR31756:SF3">
    <property type="entry name" value="PYRUVATE, PHOSPHATE DIKINASE REGULATORY PROTEIN 1, CHLOROPLASTIC"/>
    <property type="match status" value="1"/>
</dbReference>
<accession>A0A1H9N224</accession>
<dbReference type="EMBL" id="FOGF01000033">
    <property type="protein sequence ID" value="SER29982.1"/>
    <property type="molecule type" value="Genomic_DNA"/>
</dbReference>